<keyword evidence="15" id="KW-0614">Plasmid</keyword>
<dbReference type="PANTHER" id="PTHR10742">
    <property type="entry name" value="FLAVIN MONOAMINE OXIDASE"/>
    <property type="match status" value="1"/>
</dbReference>
<evidence type="ECO:0000256" key="3">
    <source>
        <dbReference type="ARBA" id="ARBA00005833"/>
    </source>
</evidence>
<gene>
    <name evidence="15" type="primary">iaaM</name>
    <name evidence="15" type="ORF">AgrTiChry5_6</name>
    <name evidence="16" type="ORF">G6M46_30460</name>
</gene>
<dbReference type="Pfam" id="PF01593">
    <property type="entry name" value="Amino_oxidase"/>
    <property type="match status" value="1"/>
</dbReference>
<dbReference type="PIRSF" id="PIRSF000319">
    <property type="entry name" value="Trp_2-mono_O2ase"/>
    <property type="match status" value="1"/>
</dbReference>
<dbReference type="InterPro" id="IPR050281">
    <property type="entry name" value="Flavin_monoamine_oxidase"/>
</dbReference>
<geneLocation type="plasmid" evidence="15">
    <name>pTiChry5</name>
</geneLocation>
<comment type="pathway">
    <text evidence="2 12">Plant hormone metabolism; auxin biosynthesis.</text>
</comment>
<evidence type="ECO:0000256" key="10">
    <source>
        <dbReference type="ARBA" id="ARBA00023070"/>
    </source>
</evidence>
<dbReference type="AlphaFoldDB" id="A0A2P0QJI2"/>
<protein>
    <recommendedName>
        <fullName evidence="5 12">Tryptophan 2-monooxygenase</fullName>
        <ecNumber evidence="4 12">1.13.12.3</ecNumber>
    </recommendedName>
</protein>
<comment type="cofactor">
    <cofactor evidence="1">
        <name>FMN</name>
        <dbReference type="ChEBI" id="CHEBI:58210"/>
    </cofactor>
</comment>
<evidence type="ECO:0000256" key="4">
    <source>
        <dbReference type="ARBA" id="ARBA00012535"/>
    </source>
</evidence>
<evidence type="ECO:0000259" key="14">
    <source>
        <dbReference type="Pfam" id="PF02027"/>
    </source>
</evidence>
<name>A0A2P0QJI2_AGRTU</name>
<evidence type="ECO:0000256" key="9">
    <source>
        <dbReference type="ARBA" id="ARBA00023033"/>
    </source>
</evidence>
<dbReference type="EC" id="1.13.12.3" evidence="4 12"/>
<evidence type="ECO:0000256" key="7">
    <source>
        <dbReference type="ARBA" id="ARBA00022643"/>
    </source>
</evidence>
<dbReference type="Gene3D" id="3.50.50.60">
    <property type="entry name" value="FAD/NAD(P)-binding domain"/>
    <property type="match status" value="1"/>
</dbReference>
<dbReference type="GO" id="GO:0001716">
    <property type="term" value="F:L-amino-acid oxidase activity"/>
    <property type="evidence" value="ECO:0007669"/>
    <property type="project" value="TreeGrafter"/>
</dbReference>
<feature type="domain" description="Amine oxidase" evidence="13">
    <location>
        <begin position="246"/>
        <end position="729"/>
    </location>
</feature>
<dbReference type="SUPFAM" id="SSF51905">
    <property type="entry name" value="FAD/NAD(P)-binding domain"/>
    <property type="match status" value="1"/>
</dbReference>
<evidence type="ECO:0000256" key="5">
    <source>
        <dbReference type="ARBA" id="ARBA00017871"/>
    </source>
</evidence>
<dbReference type="Pfam" id="PF02027">
    <property type="entry name" value="RolB_RolC"/>
    <property type="match status" value="1"/>
</dbReference>
<comment type="similarity">
    <text evidence="3 12">Belongs to the tryptophan 2-monooxygenase family.</text>
</comment>
<evidence type="ECO:0000313" key="16">
    <source>
        <dbReference type="EMBL" id="NTC32470.1"/>
    </source>
</evidence>
<dbReference type="Gene3D" id="3.90.660.10">
    <property type="match status" value="1"/>
</dbReference>
<evidence type="ECO:0000259" key="13">
    <source>
        <dbReference type="Pfam" id="PF01593"/>
    </source>
</evidence>
<evidence type="ECO:0000256" key="1">
    <source>
        <dbReference type="ARBA" id="ARBA00001917"/>
    </source>
</evidence>
<dbReference type="RefSeq" id="WP_081307295.1">
    <property type="nucleotide sequence ID" value="NZ_JAAKZU010000008.1"/>
</dbReference>
<evidence type="ECO:0000256" key="12">
    <source>
        <dbReference type="PIRNR" id="PIRNR000319"/>
    </source>
</evidence>
<dbReference type="InterPro" id="IPR012142">
    <property type="entry name" value="Trp_2-mOase"/>
</dbReference>
<comment type="catalytic activity">
    <reaction evidence="11 12">
        <text>L-tryptophan + O2 = indole-3-acetamide + CO2 + H2O</text>
        <dbReference type="Rhea" id="RHEA:16165"/>
        <dbReference type="ChEBI" id="CHEBI:15377"/>
        <dbReference type="ChEBI" id="CHEBI:15379"/>
        <dbReference type="ChEBI" id="CHEBI:16031"/>
        <dbReference type="ChEBI" id="CHEBI:16526"/>
        <dbReference type="ChEBI" id="CHEBI:57912"/>
        <dbReference type="EC" id="1.13.12.3"/>
    </reaction>
</comment>
<dbReference type="InterPro" id="IPR036188">
    <property type="entry name" value="FAD/NAD-bd_sf"/>
</dbReference>
<dbReference type="PRINTS" id="PR00419">
    <property type="entry name" value="ADXRDTASE"/>
</dbReference>
<organism evidence="15">
    <name type="scientific">Agrobacterium tumefaciens</name>
    <dbReference type="NCBI Taxonomy" id="358"/>
    <lineage>
        <taxon>Bacteria</taxon>
        <taxon>Pseudomonadati</taxon>
        <taxon>Pseudomonadota</taxon>
        <taxon>Alphaproteobacteria</taxon>
        <taxon>Hyphomicrobiales</taxon>
        <taxon>Rhizobiaceae</taxon>
        <taxon>Rhizobium/Agrobacterium group</taxon>
        <taxon>Agrobacterium</taxon>
        <taxon>Agrobacterium tumefaciens complex</taxon>
    </lineage>
</organism>
<reference evidence="16" key="2">
    <citation type="journal article" date="2020" name="Science">
        <title>Unexpected conservation and global transmission of agrobacterial virulence plasmids.</title>
        <authorList>
            <person name="Weisberg A.J."/>
            <person name="Davis E.W. 2nd"/>
            <person name="Tabima J."/>
            <person name="Belcher M.S."/>
            <person name="Miller M."/>
            <person name="Kuo C.H."/>
            <person name="Loper J.E."/>
            <person name="Grunwald N.J."/>
            <person name="Putnam M.L."/>
            <person name="Chang J.H."/>
        </authorList>
    </citation>
    <scope>NUCLEOTIDE SEQUENCE</scope>
    <source>
        <strain evidence="16">17-1853-1a</strain>
    </source>
</reference>
<dbReference type="UniPathway" id="UPA00151"/>
<sequence>MSASALFDNQCDHFSTKMVDLIMVDKADEMDRRVSDAFLEREVSRGRRITQISTECSAGLACKRLADGRFPEISDGRKIAVLSAYIYVGKEILARILESEPWARATVSGLIAIDLAPFCMDFSEAQLLQTLFLLSGKRCAPSDLSHFVAISISKTARVRTLQMPLYEKGTMKRVTGFTMTLEEAVPFDMVAYGRNLMLKASSGSFPTIDLLYDYRPFFDQCFDSGRIGFFPEDVPKPKVAVIGAGISGLVVASELLHAGVDDVTIYEASDRVGGKLWSHVFKDAPSVVAEMGAMRFPPAASCLFFFLERYGLSSMRPFPNPGTVDTNLVYQGVRYMWNAGQQPPELFHRVYNGWRAFLKDGFHEGDIVLASPVAITQALKSGDIRRARDSWQIWLNRFGRESFSSAIERIFLGTHPPGGETWSFPHDWDLFKLMGIGSGGFGPVFESGFIEILRLVVNEYEENQWMCSEGISELPRRIASQVVNGVSVSQRIRHVQVRAIEKEETKIKITLKSRISELYDKVVVTSGLANIQLRHCLTYDTTIFRAPVNQAVDNSHMTGSSKLFLLTERKFWLDHILPSCVLMDGIAKAVYCLDYEPQDPNGKGLVLISYTWEDDSHKLLAVPDKEERLCLLRHAISRSFPAFAEHLVPACADYDQNVIQHDWLTDENAGGAFKLNRRGEDFYSEELFFQALDTTNDTGVYLAGCSCSFTGGWVEGAIQTACNAVCAIIHNCGGVLAKGNPLEHSWKRYNYRIRN</sequence>
<dbReference type="Proteomes" id="UP000702952">
    <property type="component" value="Unassembled WGS sequence"/>
</dbReference>
<evidence type="ECO:0000256" key="6">
    <source>
        <dbReference type="ARBA" id="ARBA00022630"/>
    </source>
</evidence>
<keyword evidence="7" id="KW-0288">FMN</keyword>
<evidence type="ECO:0000313" key="15">
    <source>
        <dbReference type="EMBL" id="ARU12433.1"/>
    </source>
</evidence>
<dbReference type="Gene3D" id="1.10.405.40">
    <property type="match status" value="1"/>
</dbReference>
<dbReference type="GO" id="GO:0050361">
    <property type="term" value="F:tryptophan 2-monooxygenase activity"/>
    <property type="evidence" value="ECO:0007669"/>
    <property type="project" value="UniProtKB-EC"/>
</dbReference>
<dbReference type="EMBL" id="KX388536">
    <property type="protein sequence ID" value="ARU12433.1"/>
    <property type="molecule type" value="Genomic_DNA"/>
</dbReference>
<dbReference type="GO" id="GO:0009851">
    <property type="term" value="P:auxin biosynthetic process"/>
    <property type="evidence" value="ECO:0007669"/>
    <property type="project" value="UniProtKB-UniPathway"/>
</dbReference>
<dbReference type="PANTHER" id="PTHR10742:SF342">
    <property type="entry name" value="AMINE OXIDASE"/>
    <property type="match status" value="1"/>
</dbReference>
<dbReference type="GO" id="GO:0009063">
    <property type="term" value="P:amino acid catabolic process"/>
    <property type="evidence" value="ECO:0007669"/>
    <property type="project" value="TreeGrafter"/>
</dbReference>
<evidence type="ECO:0000256" key="11">
    <source>
        <dbReference type="ARBA" id="ARBA00047321"/>
    </source>
</evidence>
<dbReference type="SUPFAM" id="SSF54373">
    <property type="entry name" value="FAD-linked reductases, C-terminal domain"/>
    <property type="match status" value="1"/>
</dbReference>
<accession>A0A2P0QJI2</accession>
<reference evidence="15" key="1">
    <citation type="journal article" date="2018" name="Plasmid">
        <title>Complete sequence of the tumor-inducing plasmid pTiChry5 from the hypervirulent Agrobacterium tumefaciens strain Chry5.</title>
        <authorList>
            <person name="Shao S."/>
            <person name="Zhang X."/>
            <person name="van Heusden G.P.H."/>
            <person name="Hooykaas P.J."/>
        </authorList>
    </citation>
    <scope>NUCLEOTIDE SEQUENCE</scope>
    <source>
        <strain evidence="15">Chry5</strain>
        <plasmid evidence="15">pTiChry5</plasmid>
    </source>
</reference>
<keyword evidence="9 12" id="KW-0503">Monooxygenase</keyword>
<keyword evidence="8 12" id="KW-0560">Oxidoreductase</keyword>
<dbReference type="InterPro" id="IPR002937">
    <property type="entry name" value="Amino_oxidase"/>
</dbReference>
<evidence type="ECO:0000256" key="2">
    <source>
        <dbReference type="ARBA" id="ARBA00004814"/>
    </source>
</evidence>
<evidence type="ECO:0000256" key="8">
    <source>
        <dbReference type="ARBA" id="ARBA00023002"/>
    </source>
</evidence>
<keyword evidence="10 12" id="KW-0073">Auxin biosynthesis</keyword>
<dbReference type="InterPro" id="IPR006064">
    <property type="entry name" value="Glycosidase"/>
</dbReference>
<dbReference type="EMBL" id="JAAMAY010000050">
    <property type="protein sequence ID" value="NTC32470.1"/>
    <property type="molecule type" value="Genomic_DNA"/>
</dbReference>
<proteinExistence type="inferred from homology"/>
<keyword evidence="6" id="KW-0285">Flavoprotein</keyword>
<feature type="domain" description="Cytokinin glycosidase" evidence="14">
    <location>
        <begin position="11"/>
        <end position="195"/>
    </location>
</feature>